<name>A0ABW4XQN2_9GAMM</name>
<feature type="domain" description="Fumarylacetoacetase-like C-terminal" evidence="2">
    <location>
        <begin position="20"/>
        <end position="185"/>
    </location>
</feature>
<evidence type="ECO:0000259" key="2">
    <source>
        <dbReference type="Pfam" id="PF01557"/>
    </source>
</evidence>
<sequence>MNKVRVVHKNGERSDVVPAKVVCVGRNYADHIKELNNEVPTAPVIFCKPNSAITEQLNSKHQEPLHYETEICFLLERGKLSAAGVGLDLTKRGLQSELKAKGLPWERAKAFDGSALFSDFVAIDGVSSELQLKLWIDGALTQQGGVSLMLNQPDALVDEINGFITLQDGDILMTGTPKGVGEIPAGAELWAQLFDGEQLLTEARWAAS</sequence>
<proteinExistence type="predicted"/>
<dbReference type="GO" id="GO:0016787">
    <property type="term" value="F:hydrolase activity"/>
    <property type="evidence" value="ECO:0007669"/>
    <property type="project" value="UniProtKB-KW"/>
</dbReference>
<gene>
    <name evidence="3" type="ORF">ACFSJ3_17960</name>
</gene>
<dbReference type="RefSeq" id="WP_345340013.1">
    <property type="nucleotide sequence ID" value="NZ_BAABLI010000013.1"/>
</dbReference>
<comment type="caution">
    <text evidence="3">The sequence shown here is derived from an EMBL/GenBank/DDBJ whole genome shotgun (WGS) entry which is preliminary data.</text>
</comment>
<evidence type="ECO:0000256" key="1">
    <source>
        <dbReference type="ARBA" id="ARBA00022723"/>
    </source>
</evidence>
<organism evidence="3 4">
    <name type="scientific">Corallincola platygyrae</name>
    <dbReference type="NCBI Taxonomy" id="1193278"/>
    <lineage>
        <taxon>Bacteria</taxon>
        <taxon>Pseudomonadati</taxon>
        <taxon>Pseudomonadota</taxon>
        <taxon>Gammaproteobacteria</taxon>
        <taxon>Alteromonadales</taxon>
        <taxon>Psychromonadaceae</taxon>
        <taxon>Corallincola</taxon>
    </lineage>
</organism>
<dbReference type="PANTHER" id="PTHR11820:SF7">
    <property type="entry name" value="ACYLPYRUVASE FAHD1, MITOCHONDRIAL"/>
    <property type="match status" value="1"/>
</dbReference>
<keyword evidence="4" id="KW-1185">Reference proteome</keyword>
<dbReference type="PANTHER" id="PTHR11820">
    <property type="entry name" value="ACYLPYRUVASE"/>
    <property type="match status" value="1"/>
</dbReference>
<keyword evidence="3" id="KW-0378">Hydrolase</keyword>
<dbReference type="EMBL" id="JBHUHT010000030">
    <property type="protein sequence ID" value="MFD2097876.1"/>
    <property type="molecule type" value="Genomic_DNA"/>
</dbReference>
<evidence type="ECO:0000313" key="3">
    <source>
        <dbReference type="EMBL" id="MFD2097876.1"/>
    </source>
</evidence>
<protein>
    <submittedName>
        <fullName evidence="3">Fumarylacetoacetate hydrolase family protein</fullName>
    </submittedName>
</protein>
<accession>A0ABW4XQN2</accession>
<dbReference type="InterPro" id="IPR036663">
    <property type="entry name" value="Fumarylacetoacetase_C_sf"/>
</dbReference>
<evidence type="ECO:0000313" key="4">
    <source>
        <dbReference type="Proteomes" id="UP001597380"/>
    </source>
</evidence>
<dbReference type="InterPro" id="IPR011234">
    <property type="entry name" value="Fumarylacetoacetase-like_C"/>
</dbReference>
<dbReference type="Gene3D" id="3.90.850.10">
    <property type="entry name" value="Fumarylacetoacetase-like, C-terminal domain"/>
    <property type="match status" value="1"/>
</dbReference>
<dbReference type="Pfam" id="PF01557">
    <property type="entry name" value="FAA_hydrolase"/>
    <property type="match status" value="1"/>
</dbReference>
<reference evidence="4" key="1">
    <citation type="journal article" date="2019" name="Int. J. Syst. Evol. Microbiol.">
        <title>The Global Catalogue of Microorganisms (GCM) 10K type strain sequencing project: providing services to taxonomists for standard genome sequencing and annotation.</title>
        <authorList>
            <consortium name="The Broad Institute Genomics Platform"/>
            <consortium name="The Broad Institute Genome Sequencing Center for Infectious Disease"/>
            <person name="Wu L."/>
            <person name="Ma J."/>
        </authorList>
    </citation>
    <scope>NUCLEOTIDE SEQUENCE [LARGE SCALE GENOMIC DNA]</scope>
    <source>
        <strain evidence="4">CGMCC 1.10992</strain>
    </source>
</reference>
<keyword evidence="1" id="KW-0479">Metal-binding</keyword>
<dbReference type="Proteomes" id="UP001597380">
    <property type="component" value="Unassembled WGS sequence"/>
</dbReference>
<dbReference type="SUPFAM" id="SSF56529">
    <property type="entry name" value="FAH"/>
    <property type="match status" value="1"/>
</dbReference>